<dbReference type="PANTHER" id="PTHR34597:SF6">
    <property type="entry name" value="BLR6126 PROTEIN"/>
    <property type="match status" value="1"/>
</dbReference>
<dbReference type="EMBL" id="QPMK01000024">
    <property type="protein sequence ID" value="RDD64354.1"/>
    <property type="molecule type" value="Genomic_DNA"/>
</dbReference>
<protein>
    <submittedName>
        <fullName evidence="6">ShlB/FhaC/HecB family hemolysin secretion/activation protein</fullName>
    </submittedName>
</protein>
<keyword evidence="1" id="KW-1134">Transmembrane beta strand</keyword>
<accession>A0A369TI99</accession>
<feature type="domain" description="Haemolysin activator HlyB C-terminal" evidence="4">
    <location>
        <begin position="224"/>
        <end position="520"/>
    </location>
</feature>
<dbReference type="Proteomes" id="UP000253977">
    <property type="component" value="Unassembled WGS sequence"/>
</dbReference>
<dbReference type="GO" id="GO:0098046">
    <property type="term" value="C:type V protein secretion system complex"/>
    <property type="evidence" value="ECO:0007669"/>
    <property type="project" value="TreeGrafter"/>
</dbReference>
<dbReference type="Pfam" id="PF03865">
    <property type="entry name" value="ShlB"/>
    <property type="match status" value="1"/>
</dbReference>
<dbReference type="PANTHER" id="PTHR34597">
    <property type="entry name" value="SLR1661 PROTEIN"/>
    <property type="match status" value="1"/>
</dbReference>
<keyword evidence="1" id="KW-0472">Membrane</keyword>
<dbReference type="RefSeq" id="WP_114512797.1">
    <property type="nucleotide sequence ID" value="NZ_QPMK01000024.1"/>
</dbReference>
<dbReference type="GO" id="GO:0046819">
    <property type="term" value="P:protein secretion by the type V secretion system"/>
    <property type="evidence" value="ECO:0007669"/>
    <property type="project" value="TreeGrafter"/>
</dbReference>
<evidence type="ECO:0000259" key="4">
    <source>
        <dbReference type="Pfam" id="PF03865"/>
    </source>
</evidence>
<evidence type="ECO:0000256" key="3">
    <source>
        <dbReference type="ARBA" id="ARBA00023237"/>
    </source>
</evidence>
<dbReference type="InterPro" id="IPR013686">
    <property type="entry name" value="Polypept-transport_assoc_ShlB"/>
</dbReference>
<name>A0A369TI99_9RHOB</name>
<dbReference type="Pfam" id="PF08479">
    <property type="entry name" value="POTRA_2"/>
    <property type="match status" value="1"/>
</dbReference>
<evidence type="ECO:0000256" key="2">
    <source>
        <dbReference type="ARBA" id="ARBA00022692"/>
    </source>
</evidence>
<evidence type="ECO:0000256" key="1">
    <source>
        <dbReference type="ARBA" id="ARBA00022452"/>
    </source>
</evidence>
<sequence length="577" mass="61806">MTIGKHLSDYMVRHSTRLAFLLLVPTLPQGGFAQTASSVTPDSFQPELQRLDGAVVFSGATNALAPEGAELIGITLSGVRIEGALPQMTAANAAVEARLTRGRIQVSELFDATTALEAAYANAGYVLSRVVLPQQTLRDGGVLRIEVVNGFVETVDASSLPPNVRERVAALTAPLVDRPNVALPELERQLLLAGDTAGVALGSALTAGQQPGGTVVRLDGEFRKVTGFVGFDNLASEDLGRFVLNAGVEFNSPFGFGESFYGRLTASPHDIFSEDPRYRILAVGTVVPLGTSGLSLNLELTTSDTTPDDDTTPTRSNFDRQSVRLIYPWIRSRQYNLTTQMALDFQQDEQDLIAGGTTTPIYEDRLTVLRLSASANYIHKDNAFSEASVVLSRGIDAFGARTEDDAAGSTPLSRQGADAEFTKLTLAGYHQRSLAERVTLSLSARAQTSFGDPLVTAEQISIGGARDLSAFESGDLRGDSGWLARAELARQFPVTLGQTPLLLSPYIFAAAGGVTIEEPTAVEFGHESAHSFGVGLDLISQTESRFRSNSLRIELAKGDRDHGSDETRFSISGNFRF</sequence>
<dbReference type="OrthoDB" id="7497550at2"/>
<organism evidence="6 7">
    <name type="scientific">Thalassococcus profundi</name>
    <dbReference type="NCBI Taxonomy" id="2282382"/>
    <lineage>
        <taxon>Bacteria</taxon>
        <taxon>Pseudomonadati</taxon>
        <taxon>Pseudomonadota</taxon>
        <taxon>Alphaproteobacteria</taxon>
        <taxon>Rhodobacterales</taxon>
        <taxon>Roseobacteraceae</taxon>
        <taxon>Thalassococcus</taxon>
    </lineage>
</organism>
<keyword evidence="7" id="KW-1185">Reference proteome</keyword>
<dbReference type="Gene3D" id="2.40.160.50">
    <property type="entry name" value="membrane protein fhac: a member of the omp85/tpsb transporter family"/>
    <property type="match status" value="1"/>
</dbReference>
<dbReference type="Gene3D" id="3.10.20.310">
    <property type="entry name" value="membrane protein fhac"/>
    <property type="match status" value="1"/>
</dbReference>
<reference evidence="6 7" key="1">
    <citation type="submission" date="2018-07" db="EMBL/GenBank/DDBJ databases">
        <title>Thalassococcus profundi sp. nov., a marine bacterium isolated from deep seawater of Okinawa Trough.</title>
        <authorList>
            <person name="Yu M."/>
        </authorList>
    </citation>
    <scope>NUCLEOTIDE SEQUENCE [LARGE SCALE GENOMIC DNA]</scope>
    <source>
        <strain evidence="6 7">WRAS1</strain>
    </source>
</reference>
<dbReference type="AlphaFoldDB" id="A0A369TI99"/>
<keyword evidence="3" id="KW-0998">Cell outer membrane</keyword>
<gene>
    <name evidence="6" type="ORF">DU478_20825</name>
</gene>
<keyword evidence="2" id="KW-0812">Transmembrane</keyword>
<dbReference type="GO" id="GO:0008320">
    <property type="term" value="F:protein transmembrane transporter activity"/>
    <property type="evidence" value="ECO:0007669"/>
    <property type="project" value="TreeGrafter"/>
</dbReference>
<evidence type="ECO:0000259" key="5">
    <source>
        <dbReference type="Pfam" id="PF08479"/>
    </source>
</evidence>
<dbReference type="InterPro" id="IPR005565">
    <property type="entry name" value="Hemolysn_activator_HlyB_C"/>
</dbReference>
<evidence type="ECO:0000313" key="7">
    <source>
        <dbReference type="Proteomes" id="UP000253977"/>
    </source>
</evidence>
<feature type="domain" description="Polypeptide-transport-associated ShlB-type" evidence="5">
    <location>
        <begin position="77"/>
        <end position="150"/>
    </location>
</feature>
<dbReference type="InterPro" id="IPR051544">
    <property type="entry name" value="TPS_OM_transporter"/>
</dbReference>
<comment type="caution">
    <text evidence="6">The sequence shown here is derived from an EMBL/GenBank/DDBJ whole genome shotgun (WGS) entry which is preliminary data.</text>
</comment>
<evidence type="ECO:0000313" key="6">
    <source>
        <dbReference type="EMBL" id="RDD64354.1"/>
    </source>
</evidence>
<proteinExistence type="predicted"/>